<dbReference type="Proteomes" id="UP000030764">
    <property type="component" value="Unassembled WGS sequence"/>
</dbReference>
<sequence length="137" mass="14444">MIITTIGGHPVLEGKTPGHMITTAAESCPLTLNYPLPDLLFGTLPPDTQSQQANVRGLRILAERLGSCSGGSSTWPESVSAVSDRVGKVRIISSSWLSSNALVGSTTGARGRRSRTWRGKPSTSTAWLDITSVTVPV</sequence>
<organism evidence="1 2">
    <name type="scientific">Trichuris suis</name>
    <name type="common">pig whipworm</name>
    <dbReference type="NCBI Taxonomy" id="68888"/>
    <lineage>
        <taxon>Eukaryota</taxon>
        <taxon>Metazoa</taxon>
        <taxon>Ecdysozoa</taxon>
        <taxon>Nematoda</taxon>
        <taxon>Enoplea</taxon>
        <taxon>Dorylaimia</taxon>
        <taxon>Trichinellida</taxon>
        <taxon>Trichuridae</taxon>
        <taxon>Trichuris</taxon>
    </lineage>
</organism>
<proteinExistence type="predicted"/>
<accession>A0A085LR74</accession>
<evidence type="ECO:0000313" key="1">
    <source>
        <dbReference type="EMBL" id="KFD47470.1"/>
    </source>
</evidence>
<dbReference type="AlphaFoldDB" id="A0A085LR74"/>
<reference evidence="1 2" key="1">
    <citation type="journal article" date="2014" name="Nat. Genet.">
        <title>Genome and transcriptome of the porcine whipworm Trichuris suis.</title>
        <authorList>
            <person name="Jex A.R."/>
            <person name="Nejsum P."/>
            <person name="Schwarz E.M."/>
            <person name="Hu L."/>
            <person name="Young N.D."/>
            <person name="Hall R.S."/>
            <person name="Korhonen P.K."/>
            <person name="Liao S."/>
            <person name="Thamsborg S."/>
            <person name="Xia J."/>
            <person name="Xu P."/>
            <person name="Wang S."/>
            <person name="Scheerlinck J.P."/>
            <person name="Hofmann A."/>
            <person name="Sternberg P.W."/>
            <person name="Wang J."/>
            <person name="Gasser R.B."/>
        </authorList>
    </citation>
    <scope>NUCLEOTIDE SEQUENCE [LARGE SCALE GENOMIC DNA]</scope>
    <source>
        <strain evidence="1">DCEP-RM93M</strain>
    </source>
</reference>
<name>A0A085LR74_9BILA</name>
<dbReference type="EMBL" id="KL363325">
    <property type="protein sequence ID" value="KFD47470.1"/>
    <property type="molecule type" value="Genomic_DNA"/>
</dbReference>
<protein>
    <submittedName>
        <fullName evidence="1">Uncharacterized protein</fullName>
    </submittedName>
</protein>
<gene>
    <name evidence="1" type="ORF">M513_11631</name>
</gene>
<evidence type="ECO:0000313" key="2">
    <source>
        <dbReference type="Proteomes" id="UP000030764"/>
    </source>
</evidence>
<keyword evidence="2" id="KW-1185">Reference proteome</keyword>